<feature type="domain" description="Rhodanese" evidence="13">
    <location>
        <begin position="367"/>
        <end position="464"/>
    </location>
</feature>
<gene>
    <name evidence="14" type="ORF">LNINA_LOCUS13208</name>
</gene>
<dbReference type="InterPro" id="IPR045886">
    <property type="entry name" value="ThiF/MoeB/HesA"/>
</dbReference>
<comment type="caution">
    <text evidence="14">The sequence shown here is derived from an EMBL/GenBank/DDBJ whole genome shotgun (WGS) entry which is preliminary data.</text>
</comment>
<evidence type="ECO:0000256" key="12">
    <source>
        <dbReference type="SAM" id="Coils"/>
    </source>
</evidence>
<keyword evidence="8 11" id="KW-0067">ATP-binding</keyword>
<keyword evidence="4 11" id="KW-0819">tRNA processing</keyword>
<feature type="binding site" evidence="11">
    <location>
        <position position="97"/>
    </location>
    <ligand>
        <name>ATP</name>
        <dbReference type="ChEBI" id="CHEBI:30616"/>
    </ligand>
</feature>
<dbReference type="InterPro" id="IPR000594">
    <property type="entry name" value="ThiF_NAD_FAD-bd"/>
</dbReference>
<evidence type="ECO:0000256" key="7">
    <source>
        <dbReference type="ARBA" id="ARBA00022833"/>
    </source>
</evidence>
<keyword evidence="6 11" id="KW-0547">Nucleotide-binding</keyword>
<feature type="binding site" evidence="11">
    <location>
        <position position="319"/>
    </location>
    <ligand>
        <name>Zn(2+)</name>
        <dbReference type="ChEBI" id="CHEBI:29105"/>
    </ligand>
</feature>
<evidence type="ECO:0000256" key="5">
    <source>
        <dbReference type="ARBA" id="ARBA00022723"/>
    </source>
</evidence>
<dbReference type="InterPro" id="IPR036873">
    <property type="entry name" value="Rhodanese-like_dom_sf"/>
</dbReference>
<dbReference type="InterPro" id="IPR028885">
    <property type="entry name" value="MOCS3/Uba4"/>
</dbReference>
<evidence type="ECO:0000256" key="6">
    <source>
        <dbReference type="ARBA" id="ARBA00022741"/>
    </source>
</evidence>
<dbReference type="HAMAP" id="MF_03049">
    <property type="entry name" value="MOCS3_Uba4"/>
    <property type="match status" value="1"/>
</dbReference>
<dbReference type="Pfam" id="PF00581">
    <property type="entry name" value="Rhodanese"/>
    <property type="match status" value="1"/>
</dbReference>
<feature type="binding site" evidence="11">
    <location>
        <position position="142"/>
    </location>
    <ligand>
        <name>ATP</name>
        <dbReference type="ChEBI" id="CHEBI:30616"/>
    </ligand>
</feature>
<comment type="cofactor">
    <cofactor evidence="11">
        <name>Zn(2+)</name>
        <dbReference type="ChEBI" id="CHEBI:29105"/>
    </cofactor>
    <text evidence="11">Binds 1 zinc ion per subunit.</text>
</comment>
<dbReference type="GO" id="GO:0046872">
    <property type="term" value="F:metal ion binding"/>
    <property type="evidence" value="ECO:0007669"/>
    <property type="project" value="UniProtKB-KW"/>
</dbReference>
<dbReference type="GO" id="GO:0032447">
    <property type="term" value="P:protein urmylation"/>
    <property type="evidence" value="ECO:0007669"/>
    <property type="project" value="TreeGrafter"/>
</dbReference>
<feature type="binding site" evidence="11">
    <location>
        <position position="242"/>
    </location>
    <ligand>
        <name>Zn(2+)</name>
        <dbReference type="ChEBI" id="CHEBI:29105"/>
    </ligand>
</feature>
<dbReference type="EC" id="2.8.1.-" evidence="11"/>
<dbReference type="GO" id="GO:0070566">
    <property type="term" value="F:adenylyltransferase activity"/>
    <property type="evidence" value="ECO:0007669"/>
    <property type="project" value="InterPro"/>
</dbReference>
<comment type="function">
    <text evidence="11">Plays a central role in 2-thiolation of mcm(5)S(2)U at tRNA wobble positions of cytosolic tRNA(Lys), tRNA(Glu) and tRNA(Gln). Acts by mediating the C-terminal thiocarboxylation of the sulfur carrier URM1. Its N-terminus first activates URM1 as acyl-adenylate (-COAMP), then the persulfide sulfur on the catalytic cysteine is transferred to URM1 to form thiocarboxylation (-COSH) of its C-terminus. The reaction probably involves hydrogen sulfide that is generated from the persulfide intermediate and that acts as nucleophile towards URM1. Subsequently, a transient disulfide bond is formed. Does not use thiosulfate as sulfur donor; NFS1 probably acting as a sulfur donor for thiocarboxylation reactions.</text>
</comment>
<dbReference type="Proteomes" id="UP001497472">
    <property type="component" value="Unassembled WGS sequence"/>
</dbReference>
<organism evidence="14 15">
    <name type="scientific">Leptosia nina</name>
    <dbReference type="NCBI Taxonomy" id="320188"/>
    <lineage>
        <taxon>Eukaryota</taxon>
        <taxon>Metazoa</taxon>
        <taxon>Ecdysozoa</taxon>
        <taxon>Arthropoda</taxon>
        <taxon>Hexapoda</taxon>
        <taxon>Insecta</taxon>
        <taxon>Pterygota</taxon>
        <taxon>Neoptera</taxon>
        <taxon>Endopterygota</taxon>
        <taxon>Lepidoptera</taxon>
        <taxon>Glossata</taxon>
        <taxon>Ditrysia</taxon>
        <taxon>Papilionoidea</taxon>
        <taxon>Pieridae</taxon>
        <taxon>Pierinae</taxon>
        <taxon>Leptosia</taxon>
    </lineage>
</organism>
<dbReference type="NCBIfam" id="NF004281">
    <property type="entry name" value="PRK05690.1"/>
    <property type="match status" value="1"/>
</dbReference>
<protein>
    <recommendedName>
        <fullName evidence="11">Adenylyltransferase and sulfurtransferase MOCS3 homolog</fullName>
    </recommendedName>
    <alternativeName>
        <fullName evidence="11">UBA4 homolog</fullName>
    </alternativeName>
    <alternativeName>
        <fullName evidence="11">Ubiquitin-like protein activator 4 homolog</fullName>
    </alternativeName>
    <domain>
        <recommendedName>
            <fullName evidence="11">Adenylyltransferase</fullName>
            <ecNumber evidence="11">2.7.7.-</ecNumber>
        </recommendedName>
    </domain>
    <domain>
        <recommendedName>
            <fullName evidence="11">Sulfurtransferase</fullName>
            <ecNumber evidence="11">2.8.1.-</ecNumber>
        </recommendedName>
    </domain>
</protein>
<proteinExistence type="inferred from homology"/>
<dbReference type="GO" id="GO:0004792">
    <property type="term" value="F:thiosulfate-cyanide sulfurtransferase activity"/>
    <property type="evidence" value="ECO:0007669"/>
    <property type="project" value="TreeGrafter"/>
</dbReference>
<keyword evidence="5 11" id="KW-0479">Metal-binding</keyword>
<comment type="similarity">
    <text evidence="11">In the N-terminal section; belongs to the HesA/MoeB/ThiF family. UBA4 subfamily.</text>
</comment>
<comment type="pathway">
    <text evidence="11">tRNA modification; 5-methoxycarbonylmethyl-2-thiouridine-tRNA biosynthesis.</text>
</comment>
<dbReference type="Gene3D" id="3.40.250.10">
    <property type="entry name" value="Rhodanese-like domain"/>
    <property type="match status" value="1"/>
</dbReference>
<sequence length="466" mass="51491">MDIVSNLEREIAELRKSLQFKEQELSDLKHQMGTAKLNTDKNGFAMDSTNALKVQFGDSIPKWAIERYSRQILLPDIGVKGQEKLMKGKVLIVGAGGLGCPASVYLAGAGVGEIGIVDYDSVDVTNIHRQFLHSESDQGVSKAESAANSLRSINSRIKVSAYNEQLDSKNALQIASKYDVILDCSDNVPTRYMLSDVCVLAKVPLISGSALKMEGQLTIYGYRANRNPKEQEATYRGPCYRCVFPTPPPAETVGSCSANGVAGSVPGAIGALQSLEAIKLLVGHTKDKLLVERLLLFDGEDMTFRTVKLRGRNPSCPSCSDSPTITHLIDYEMFCQSQANDKELNLRLLPPENRISATQLADKLTDLDKRHLLVDVRSEPEFQMCSIDGAVNYPLDQIHRNLDHLLEEIRKCTSHVTFICRRGNDSQIAAKRVLAVIEEDHRGKIKDLSGGLHAWSRDVDENFPIY</sequence>
<evidence type="ECO:0000256" key="9">
    <source>
        <dbReference type="ARBA" id="ARBA00023150"/>
    </source>
</evidence>
<name>A0AAV1JXS7_9NEOP</name>
<dbReference type="GO" id="GO:0005829">
    <property type="term" value="C:cytosol"/>
    <property type="evidence" value="ECO:0007669"/>
    <property type="project" value="UniProtKB-SubCell"/>
</dbReference>
<dbReference type="AlphaFoldDB" id="A0AAV1JXS7"/>
<evidence type="ECO:0000256" key="10">
    <source>
        <dbReference type="ARBA" id="ARBA00023268"/>
    </source>
</evidence>
<evidence type="ECO:0000256" key="2">
    <source>
        <dbReference type="ARBA" id="ARBA00022490"/>
    </source>
</evidence>
<keyword evidence="7 11" id="KW-0862">Zinc</keyword>
<feature type="coiled-coil region" evidence="12">
    <location>
        <begin position="4"/>
        <end position="38"/>
    </location>
</feature>
<evidence type="ECO:0000256" key="8">
    <source>
        <dbReference type="ARBA" id="ARBA00022840"/>
    </source>
</evidence>
<dbReference type="PANTHER" id="PTHR10953:SF102">
    <property type="entry name" value="ADENYLYLTRANSFERASE AND SULFURTRANSFERASE MOCS3"/>
    <property type="match status" value="1"/>
</dbReference>
<dbReference type="Gene3D" id="3.40.50.720">
    <property type="entry name" value="NAD(P)-binding Rossmann-like Domain"/>
    <property type="match status" value="1"/>
</dbReference>
<feature type="active site" description="Cysteine persulfide intermediate; for sulfurtransferase activity" evidence="11">
    <location>
        <position position="420"/>
    </location>
</feature>
<dbReference type="PROSITE" id="PS50206">
    <property type="entry name" value="RHODANESE_3"/>
    <property type="match status" value="1"/>
</dbReference>
<keyword evidence="9 11" id="KW-0501">Molybdenum cofactor biosynthesis</keyword>
<dbReference type="GO" id="GO:0006777">
    <property type="term" value="P:Mo-molybdopterin cofactor biosynthetic process"/>
    <property type="evidence" value="ECO:0007669"/>
    <property type="project" value="UniProtKB-UniRule"/>
</dbReference>
<feature type="binding site" evidence="11">
    <location>
        <position position="239"/>
    </location>
    <ligand>
        <name>Zn(2+)</name>
        <dbReference type="ChEBI" id="CHEBI:29105"/>
    </ligand>
</feature>
<evidence type="ECO:0000259" key="13">
    <source>
        <dbReference type="PROSITE" id="PS50206"/>
    </source>
</evidence>
<dbReference type="EC" id="2.7.7.-" evidence="11"/>
<evidence type="ECO:0000256" key="4">
    <source>
        <dbReference type="ARBA" id="ARBA00022694"/>
    </source>
</evidence>
<evidence type="ECO:0000256" key="3">
    <source>
        <dbReference type="ARBA" id="ARBA00022679"/>
    </source>
</evidence>
<dbReference type="GO" id="GO:0042292">
    <property type="term" value="F:URM1 activating enzyme activity"/>
    <property type="evidence" value="ECO:0007669"/>
    <property type="project" value="TreeGrafter"/>
</dbReference>
<keyword evidence="12" id="KW-0175">Coiled coil</keyword>
<feature type="binding site" evidence="11">
    <location>
        <position position="118"/>
    </location>
    <ligand>
        <name>ATP</name>
        <dbReference type="ChEBI" id="CHEBI:30616"/>
    </ligand>
</feature>
<keyword evidence="10 11" id="KW-0511">Multifunctional enzyme</keyword>
<evidence type="ECO:0000313" key="14">
    <source>
        <dbReference type="EMBL" id="CAK1554284.1"/>
    </source>
</evidence>
<dbReference type="GO" id="GO:0002143">
    <property type="term" value="P:tRNA wobble position uridine thiolation"/>
    <property type="evidence" value="ECO:0007669"/>
    <property type="project" value="InterPro"/>
</dbReference>
<evidence type="ECO:0000313" key="15">
    <source>
        <dbReference type="Proteomes" id="UP001497472"/>
    </source>
</evidence>
<dbReference type="InterPro" id="IPR001763">
    <property type="entry name" value="Rhodanese-like_dom"/>
</dbReference>
<dbReference type="FunFam" id="3.40.50.720:FF:000033">
    <property type="entry name" value="Adenylyltransferase and sulfurtransferase MOCS3"/>
    <property type="match status" value="1"/>
</dbReference>
<dbReference type="GO" id="GO:0005524">
    <property type="term" value="F:ATP binding"/>
    <property type="evidence" value="ECO:0007669"/>
    <property type="project" value="UniProtKB-KW"/>
</dbReference>
<dbReference type="SUPFAM" id="SSF69572">
    <property type="entry name" value="Activating enzymes of the ubiquitin-like proteins"/>
    <property type="match status" value="1"/>
</dbReference>
<dbReference type="EMBL" id="CAVLEF010000277">
    <property type="protein sequence ID" value="CAK1554284.1"/>
    <property type="molecule type" value="Genomic_DNA"/>
</dbReference>
<keyword evidence="15" id="KW-1185">Reference proteome</keyword>
<dbReference type="Pfam" id="PF00899">
    <property type="entry name" value="ThiF"/>
    <property type="match status" value="1"/>
</dbReference>
<reference evidence="14 15" key="1">
    <citation type="submission" date="2023-11" db="EMBL/GenBank/DDBJ databases">
        <authorList>
            <person name="Okamura Y."/>
        </authorList>
    </citation>
    <scope>NUCLEOTIDE SEQUENCE [LARGE SCALE GENOMIC DNA]</scope>
</reference>
<evidence type="ECO:0000256" key="11">
    <source>
        <dbReference type="HAMAP-Rule" id="MF_03049"/>
    </source>
</evidence>
<accession>A0AAV1JXS7</accession>
<dbReference type="PANTHER" id="PTHR10953">
    <property type="entry name" value="UBIQUITIN-ACTIVATING ENZYME E1"/>
    <property type="match status" value="1"/>
</dbReference>
<feature type="binding site" evidence="11">
    <location>
        <begin position="186"/>
        <end position="187"/>
    </location>
    <ligand>
        <name>ATP</name>
        <dbReference type="ChEBI" id="CHEBI:30616"/>
    </ligand>
</feature>
<keyword evidence="2 11" id="KW-0963">Cytoplasm</keyword>
<feature type="active site" description="Glycyl thioester intermediate; for adenylyltransferase activity" evidence="11">
    <location>
        <position position="256"/>
    </location>
</feature>
<comment type="caution">
    <text evidence="11">Lacks conserved residue(s) required for the propagation of feature annotation.</text>
</comment>
<feature type="binding site" evidence="11">
    <location>
        <position position="316"/>
    </location>
    <ligand>
        <name>Zn(2+)</name>
        <dbReference type="ChEBI" id="CHEBI:29105"/>
    </ligand>
</feature>
<dbReference type="InterPro" id="IPR035985">
    <property type="entry name" value="Ubiquitin-activating_enz"/>
</dbReference>
<keyword evidence="3 11" id="KW-0808">Transferase</keyword>
<dbReference type="SMART" id="SM00450">
    <property type="entry name" value="RHOD"/>
    <property type="match status" value="1"/>
</dbReference>
<comment type="subcellular location">
    <subcellularLocation>
        <location evidence="1">Cytoplasm</location>
        <location evidence="1">Cytosol</location>
    </subcellularLocation>
</comment>
<dbReference type="CDD" id="cd00757">
    <property type="entry name" value="ThiF_MoeB_HesA_family"/>
    <property type="match status" value="1"/>
</dbReference>
<evidence type="ECO:0000256" key="1">
    <source>
        <dbReference type="ARBA" id="ARBA00004514"/>
    </source>
</evidence>